<proteinExistence type="predicted"/>
<dbReference type="Gene3D" id="1.25.40.390">
    <property type="match status" value="1"/>
</dbReference>
<gene>
    <name evidence="1" type="ORF">SAMN05421820_104134</name>
</gene>
<accession>A0A1G9UCL8</accession>
<keyword evidence="2" id="KW-1185">Reference proteome</keyword>
<dbReference type="SUPFAM" id="SSF48452">
    <property type="entry name" value="TPR-like"/>
    <property type="match status" value="1"/>
</dbReference>
<protein>
    <submittedName>
        <fullName evidence="1">Starch-binding associating with outer membrane</fullName>
    </submittedName>
</protein>
<dbReference type="Proteomes" id="UP000183200">
    <property type="component" value="Unassembled WGS sequence"/>
</dbReference>
<name>A0A1G9UCL8_9SPHI</name>
<dbReference type="Pfam" id="PF12741">
    <property type="entry name" value="SusD-like"/>
    <property type="match status" value="1"/>
</dbReference>
<dbReference type="OrthoDB" id="725917at2"/>
<dbReference type="Pfam" id="PF12771">
    <property type="entry name" value="SusD-like_2"/>
    <property type="match status" value="1"/>
</dbReference>
<sequence>MKKIAFYLCLMAILTIGCTKGFEELNRDPTKANEGNMDPNYLLTSGQLNYGNITEFQLYELAPMMQVLASTATQTSYSAGDKYSSQLFSYNDRFFADGQIAAGLFAEAQELAEKKDPVKYANLIQVSRIMRVMAMQRMTDIYGDIPYSQKNGTLYPKYDLQADIYKDMLATLEDAAGKLDRTKVKMTGDVFYDGDIDKWTRFTYSLMLRVAMRLTKAHPEMARAYAEKTKDKTFKDFTDNAILRFNGTAEERKNKSGNSWFGDAVTFGQVRWSKTFIDFLKNNNDPRLYVITEKSDTGMVFNNDLTRPAIGYTQTKPAPPGKVNEVPMGMPNGYDINGVRSIETAPGYPGATGKGNNASPLGNYARPLSKVFAQPTFPAFVMTYAETELLLAEAKARGWDVGGVSAKDHYRNGLVSAMKSLEQLNGMLTMGTEVETFATAHPLDESTLEKSLEMINMQYWVATLFNFPETWANYRRSGYPVLTPVNYPGNRTNGVIPRRLNYPNREASYNAANYNEAVARLGGNDLDLSKRVWWDK</sequence>
<dbReference type="InterPro" id="IPR011990">
    <property type="entry name" value="TPR-like_helical_dom_sf"/>
</dbReference>
<organism evidence="1 2">
    <name type="scientific">Pedobacter steynii</name>
    <dbReference type="NCBI Taxonomy" id="430522"/>
    <lineage>
        <taxon>Bacteria</taxon>
        <taxon>Pseudomonadati</taxon>
        <taxon>Bacteroidota</taxon>
        <taxon>Sphingobacteriia</taxon>
        <taxon>Sphingobacteriales</taxon>
        <taxon>Sphingobacteriaceae</taxon>
        <taxon>Pedobacter</taxon>
    </lineage>
</organism>
<reference evidence="2" key="1">
    <citation type="submission" date="2016-10" db="EMBL/GenBank/DDBJ databases">
        <authorList>
            <person name="Varghese N."/>
            <person name="Submissions S."/>
        </authorList>
    </citation>
    <scope>NUCLEOTIDE SEQUENCE [LARGE SCALE GENOMIC DNA]</scope>
    <source>
        <strain evidence="2">DSM 19110</strain>
    </source>
</reference>
<evidence type="ECO:0000313" key="2">
    <source>
        <dbReference type="Proteomes" id="UP000183200"/>
    </source>
</evidence>
<dbReference type="InterPro" id="IPR024302">
    <property type="entry name" value="SusD-like"/>
</dbReference>
<evidence type="ECO:0000313" key="1">
    <source>
        <dbReference type="EMBL" id="SDM57648.1"/>
    </source>
</evidence>
<dbReference type="PROSITE" id="PS51257">
    <property type="entry name" value="PROKAR_LIPOPROTEIN"/>
    <property type="match status" value="1"/>
</dbReference>
<dbReference type="AlphaFoldDB" id="A0A1G9UCL8"/>
<dbReference type="InterPro" id="IPR041662">
    <property type="entry name" value="SusD-like_2"/>
</dbReference>
<dbReference type="RefSeq" id="WP_074607276.1">
    <property type="nucleotide sequence ID" value="NZ_FNGY01000004.1"/>
</dbReference>
<dbReference type="EMBL" id="FNGY01000004">
    <property type="protein sequence ID" value="SDM57648.1"/>
    <property type="molecule type" value="Genomic_DNA"/>
</dbReference>